<evidence type="ECO:0008006" key="4">
    <source>
        <dbReference type="Google" id="ProtNLM"/>
    </source>
</evidence>
<comment type="caution">
    <text evidence="2">The sequence shown here is derived from an EMBL/GenBank/DDBJ whole genome shotgun (WGS) entry which is preliminary data.</text>
</comment>
<feature type="transmembrane region" description="Helical" evidence="1">
    <location>
        <begin position="115"/>
        <end position="136"/>
    </location>
</feature>
<name>A0A1G2H050_9BACT</name>
<feature type="transmembrane region" description="Helical" evidence="1">
    <location>
        <begin position="142"/>
        <end position="161"/>
    </location>
</feature>
<keyword evidence="1" id="KW-0472">Membrane</keyword>
<dbReference type="GO" id="GO:0016780">
    <property type="term" value="F:phosphotransferase activity, for other substituted phosphate groups"/>
    <property type="evidence" value="ECO:0007669"/>
    <property type="project" value="InterPro"/>
</dbReference>
<keyword evidence="1" id="KW-1133">Transmembrane helix</keyword>
<sequence length="279" mass="32344">MNAIESIGELRKKLQEEKVNPVGWKRPWGYKTFQRGPSIYITRLLLPFPIKPNHVTFAGLVLGITGCLFVLQFEWYLKITGIVLLYFHLLADRVDGEIARYKEIHSLQGIFWDHINHLVIPPLFWLSLVFGLSRITIFQMRYLFLVGALGALALAVIRVVHSLPAQIYAKKFLKYRAVFQLESTQAKIGNDVTRPRKTSVLINFIRPLHQLQDFFTIIILTALILVFERIFFLDYIFHVPLTYFIFIASALFVLFALENIIKKSRSVEQDILKIASSEY</sequence>
<feature type="transmembrane region" description="Helical" evidence="1">
    <location>
        <begin position="243"/>
        <end position="261"/>
    </location>
</feature>
<dbReference type="Pfam" id="PF01066">
    <property type="entry name" value="CDP-OH_P_transf"/>
    <property type="match status" value="1"/>
</dbReference>
<dbReference type="InterPro" id="IPR000462">
    <property type="entry name" value="CDP-OH_P_trans"/>
</dbReference>
<reference evidence="2 3" key="1">
    <citation type="journal article" date="2016" name="Nat. Commun.">
        <title>Thousands of microbial genomes shed light on interconnected biogeochemical processes in an aquifer system.</title>
        <authorList>
            <person name="Anantharaman K."/>
            <person name="Brown C.T."/>
            <person name="Hug L.A."/>
            <person name="Sharon I."/>
            <person name="Castelle C.J."/>
            <person name="Probst A.J."/>
            <person name="Thomas B.C."/>
            <person name="Singh A."/>
            <person name="Wilkins M.J."/>
            <person name="Karaoz U."/>
            <person name="Brodie E.L."/>
            <person name="Williams K.H."/>
            <person name="Hubbard S.S."/>
            <person name="Banfield J.F."/>
        </authorList>
    </citation>
    <scope>NUCLEOTIDE SEQUENCE [LARGE SCALE GENOMIC DNA]</scope>
</reference>
<dbReference type="GO" id="GO:0008654">
    <property type="term" value="P:phospholipid biosynthetic process"/>
    <property type="evidence" value="ECO:0007669"/>
    <property type="project" value="InterPro"/>
</dbReference>
<gene>
    <name evidence="2" type="ORF">A3J04_01370</name>
</gene>
<dbReference type="InterPro" id="IPR043130">
    <property type="entry name" value="CDP-OH_PTrfase_TM_dom"/>
</dbReference>
<protein>
    <recommendedName>
        <fullName evidence="4">CDP-alcohol phosphatidyltransferase</fullName>
    </recommendedName>
</protein>
<feature type="transmembrane region" description="Helical" evidence="1">
    <location>
        <begin position="214"/>
        <end position="237"/>
    </location>
</feature>
<dbReference type="Gene3D" id="1.20.120.1760">
    <property type="match status" value="1"/>
</dbReference>
<dbReference type="AlphaFoldDB" id="A0A1G2H050"/>
<feature type="transmembrane region" description="Helical" evidence="1">
    <location>
        <begin position="53"/>
        <end position="71"/>
    </location>
</feature>
<proteinExistence type="predicted"/>
<keyword evidence="1" id="KW-0812">Transmembrane</keyword>
<evidence type="ECO:0000313" key="3">
    <source>
        <dbReference type="Proteomes" id="UP000177954"/>
    </source>
</evidence>
<accession>A0A1G2H050</accession>
<dbReference type="STRING" id="1802129.A3J04_01370"/>
<dbReference type="Proteomes" id="UP000177954">
    <property type="component" value="Unassembled WGS sequence"/>
</dbReference>
<evidence type="ECO:0000313" key="2">
    <source>
        <dbReference type="EMBL" id="OGZ55823.1"/>
    </source>
</evidence>
<dbReference type="EMBL" id="MHNZ01000028">
    <property type="protein sequence ID" value="OGZ55823.1"/>
    <property type="molecule type" value="Genomic_DNA"/>
</dbReference>
<evidence type="ECO:0000256" key="1">
    <source>
        <dbReference type="SAM" id="Phobius"/>
    </source>
</evidence>
<organism evidence="2 3">
    <name type="scientific">Candidatus Ryanbacteria bacterium RIFCSPLOWO2_02_FULL_47_14</name>
    <dbReference type="NCBI Taxonomy" id="1802129"/>
    <lineage>
        <taxon>Bacteria</taxon>
        <taxon>Candidatus Ryaniibacteriota</taxon>
    </lineage>
</organism>
<dbReference type="GO" id="GO:0016020">
    <property type="term" value="C:membrane"/>
    <property type="evidence" value="ECO:0007669"/>
    <property type="project" value="InterPro"/>
</dbReference>